<evidence type="ECO:0000313" key="2">
    <source>
        <dbReference type="Proteomes" id="UP000182015"/>
    </source>
</evidence>
<sequence length="284" mass="32635">MTKQSKLKIYSQNISGAGYRLNEVCNFQEFILEAALKHTPDLIVFSEYAYPTNHDFVVKKFNEQQYQVITSSNKGTEYENGMLIAIKENENLEFIDSFEGLHSKNNKKLESPDNLGVRVKYFDKIIDIIGIRVRVGVNLTNSKRLKLKSEQIQVVSEYINSSTTAKIVVGDTNYKSAFLKNGRLGTASEYINGKNETTDWITVNWGNCDFIVPVGDPYQWRVEKGNPVLMDCDLAIVKNLDATVEPYNWEFEELHESYSRRQRCDYPKIGRFFPDHPAVIMSIE</sequence>
<dbReference type="AlphaFoldDB" id="A0A1L8MJZ9"/>
<gene>
    <name evidence="1" type="ORF">A9Q68_10265</name>
</gene>
<dbReference type="InterPro" id="IPR036691">
    <property type="entry name" value="Endo/exonu/phosph_ase_sf"/>
</dbReference>
<reference evidence="2" key="1">
    <citation type="submission" date="2016-06" db="EMBL/GenBank/DDBJ databases">
        <authorList>
            <person name="de Vries S.P.W."/>
            <person name="Hadjirin N.F."/>
            <person name="Lay E.M."/>
            <person name="Zadoks R.N."/>
            <person name="Peacock S.J."/>
            <person name="Parkhill J."/>
            <person name="Grant A.J."/>
            <person name="Mcdougall S."/>
            <person name="Holmes M.A."/>
        </authorList>
    </citation>
    <scope>NUCLEOTIDE SEQUENCE [LARGE SCALE GENOMIC DNA]</scope>
    <source>
        <strain evidence="2">NZ1587</strain>
    </source>
</reference>
<name>A0A1L8MJZ9_9STRE</name>
<proteinExistence type="predicted"/>
<evidence type="ECO:0000313" key="1">
    <source>
        <dbReference type="EMBL" id="OJF71097.1"/>
    </source>
</evidence>
<dbReference type="RefSeq" id="WP_071794629.1">
    <property type="nucleotide sequence ID" value="NZ_LZDD01000005.1"/>
</dbReference>
<dbReference type="EMBL" id="LZDD01000005">
    <property type="protein sequence ID" value="OJF71097.1"/>
    <property type="molecule type" value="Genomic_DNA"/>
</dbReference>
<dbReference type="SUPFAM" id="SSF56219">
    <property type="entry name" value="DNase I-like"/>
    <property type="match status" value="1"/>
</dbReference>
<dbReference type="Gene3D" id="3.60.10.10">
    <property type="entry name" value="Endonuclease/exonuclease/phosphatase"/>
    <property type="match status" value="1"/>
</dbReference>
<evidence type="ECO:0008006" key="3">
    <source>
        <dbReference type="Google" id="ProtNLM"/>
    </source>
</evidence>
<organism evidence="1 2">
    <name type="scientific">Streptococcus bovimastitidis</name>
    <dbReference type="NCBI Taxonomy" id="1856638"/>
    <lineage>
        <taxon>Bacteria</taxon>
        <taxon>Bacillati</taxon>
        <taxon>Bacillota</taxon>
        <taxon>Bacilli</taxon>
        <taxon>Lactobacillales</taxon>
        <taxon>Streptococcaceae</taxon>
        <taxon>Streptococcus</taxon>
    </lineage>
</organism>
<protein>
    <recommendedName>
        <fullName evidence="3">Endonuclease/exonuclease/phosphatase domain-containing protein</fullName>
    </recommendedName>
</protein>
<dbReference type="Proteomes" id="UP000182015">
    <property type="component" value="Unassembled WGS sequence"/>
</dbReference>
<keyword evidence="2" id="KW-1185">Reference proteome</keyword>
<dbReference type="STRING" id="1856638.A9Q68_10265"/>
<accession>A0A1L8MJZ9</accession>
<comment type="caution">
    <text evidence="1">The sequence shown here is derived from an EMBL/GenBank/DDBJ whole genome shotgun (WGS) entry which is preliminary data.</text>
</comment>